<feature type="compositionally biased region" description="Basic and acidic residues" evidence="2">
    <location>
        <begin position="346"/>
        <end position="363"/>
    </location>
</feature>
<accession>A0A6P8EZB2</accession>
<feature type="region of interest" description="Disordered" evidence="2">
    <location>
        <begin position="1302"/>
        <end position="1746"/>
    </location>
</feature>
<feature type="compositionally biased region" description="Basic and acidic residues" evidence="2">
    <location>
        <begin position="1315"/>
        <end position="1348"/>
    </location>
</feature>
<reference evidence="4" key="1">
    <citation type="submission" date="2025-08" db="UniProtKB">
        <authorList>
            <consortium name="RefSeq"/>
        </authorList>
    </citation>
    <scope>IDENTIFICATION</scope>
</reference>
<feature type="compositionally biased region" description="Polar residues" evidence="2">
    <location>
        <begin position="756"/>
        <end position="769"/>
    </location>
</feature>
<feature type="compositionally biased region" description="Basic and acidic residues" evidence="2">
    <location>
        <begin position="475"/>
        <end position="489"/>
    </location>
</feature>
<comment type="similarity">
    <text evidence="1">Belongs to the apolipoprotein L family.</text>
</comment>
<dbReference type="GO" id="GO:0042157">
    <property type="term" value="P:lipoprotein metabolic process"/>
    <property type="evidence" value="ECO:0007669"/>
    <property type="project" value="InterPro"/>
</dbReference>
<name>A0A6P8EZB2_CLUHA</name>
<feature type="compositionally biased region" description="Basic and acidic residues" evidence="2">
    <location>
        <begin position="437"/>
        <end position="463"/>
    </location>
</feature>
<dbReference type="GO" id="GO:0006869">
    <property type="term" value="P:lipid transport"/>
    <property type="evidence" value="ECO:0007669"/>
    <property type="project" value="InterPro"/>
</dbReference>
<keyword evidence="3" id="KW-1185">Reference proteome</keyword>
<evidence type="ECO:0000313" key="3">
    <source>
        <dbReference type="Proteomes" id="UP000515152"/>
    </source>
</evidence>
<feature type="region of interest" description="Disordered" evidence="2">
    <location>
        <begin position="136"/>
        <end position="881"/>
    </location>
</feature>
<sequence>MEQCMARPEVKKKKTAQPRPQSTPPKPPKHSPELSGNRPETQRKENPVKTPAAPLKPSDVANMNRIQRVKETTAQTPVIPPRPTEKELSNTVSFRRYQTTRTQDNQLSKEKDPEFSEIAKEETDFRQGKVAMLTQMFQKGPNEEAPTFISYVSDSNSPKPKEKTEAEKPTTENKKGGLKGMLKSNLLKSQTSVETTLSAEEPEPERDQSGDEVELERPKEGKHGKGGFMAGMFRGIQKEKTTAPLVRVSPANSDTENAEEAEPVETKVKGGMFSGMFKKPRPSQDVTLAQDNLSVHSDLSVSDDDSLSDHNVKGTGGVLTRMFKKAPKSTNTQAEEETGILTKSPKPSEDGGSREDFSVHRELSASNDSLSEKKGGLFSGIFKKAPKATDEENRSLHEKLSASNDSLSEHTNTKKGGMLGGMFKKSPKSTEISPAPDEDKQPSNDELSRSTDDLSENSSKEKGNVFSGLFRKPQKRDVDAPFEEDKQSLHGELSASDDKPKEKSGIFGVILKKSPKPPEEDKGAQDKDSLSTELSASTDDLSENTKPKEKGGVFGGMFKKPKLREGSDEDKDSLSSELSASTDDLSENTKPKEKGGVFGGMFKKPKPRDGSDEDKYVLSTELSASTDDLLENPRPKEKGGVFGGMFKKPKPREGSDEDKDSLSSELSAITDDLSENTKPKEKGGVFGGMFKKPKPQDGSDEDKDLLSTELSASTDDLLENTRPKEKGGVFGGMFKKPKPHESCLPDEDNAPLDKNLSASNGSLSDNITTTKEKTTGLSGMFRRSPKPVLKSQASTDPLTQFSELSESNDSLAEISSSQAGLLSVDPELSGSKDDLSDNNNTKEKKGMLGIFRRSPRPAEQAGADKDGEDKGLVRRGRSLKKKQRVVSFRVKRTLPRVPKISLGPSARSTSQECLIEEPLELQEMPPVQEATEVQVEIQEVEMAAYPTEGNPLEAEGEGEGLMDWWRTVEGWDEWNETKKFQADEEEEAVEEVADRVFMAARLFVHLFNQRGALLQQRILELLAQADAVDHFHKKTVSAAIGGGVASVAGSVATITGLILAPFTFGASIIVTAVGISVATAGSITSATANITDTVHAKMDRNKVEKMIQGYQDEIKDIRECMEFVQEGMHKLEEWDFEKYSESVAKKHLHHNIKHVMKEGGRAGKALMVNTDKLISTFQVLGAAGGVAKAAQAISITTGVMSALFLALDVFFLARDSHELRKGAKTKFATKIREMCKELQDGLLELNKVKSQLQKTMDGIEVEAYEEEGEEEDEDEDEEDLESDPVKLAQLEQELDQLEEKLDMKIQEQPSKGMSKKGETEKEMKSEKGREKETKSEKEKKNKGEKKEGMTGTKSEIIEEDRRSVKSEGREKEGVKEKQETEEEEKVEKAEAELIGEIPKEDAEMDASTKSNTKERDLNSEKGDLVNNKKDRAMEKVKEERPTRRMHPIDKHNQSQREEEGSVRSSKSSEKEKSMTERAALRDEKKMTRTREEDEANKGKARSEKGSKSEIERATANPNDGHRRREEHGESRSQMGSETDVDIKGGKTVTKPKQERGVEQKEERGGKQKEERGGELRDSTKRRDGEREVRGERFSKQEGGTNRGHRSEQGEGRCESLVGRKEADNGRRREREGERRGSTQKYGSERGGGEGKRESGQDHTGVKGRNVKELDGENQRSSQEYGSERGGGKGRRGSGQEYSSEKRRSGSEWDSSRRSDREARERTSKGKGERPEPNSHGRSIHQDDLSI</sequence>
<dbReference type="OrthoDB" id="6363454at2759"/>
<evidence type="ECO:0000256" key="2">
    <source>
        <dbReference type="SAM" id="MobiDB-lite"/>
    </source>
</evidence>
<dbReference type="InterPro" id="IPR008405">
    <property type="entry name" value="ApoL"/>
</dbReference>
<dbReference type="GeneID" id="105889457"/>
<feature type="region of interest" description="Disordered" evidence="2">
    <location>
        <begin position="1"/>
        <end position="115"/>
    </location>
</feature>
<dbReference type="RefSeq" id="XP_031416217.1">
    <property type="nucleotide sequence ID" value="XM_031560357.2"/>
</dbReference>
<feature type="compositionally biased region" description="Basic and acidic residues" evidence="2">
    <location>
        <begin position="516"/>
        <end position="530"/>
    </location>
</feature>
<dbReference type="GO" id="GO:0005576">
    <property type="term" value="C:extracellular region"/>
    <property type="evidence" value="ECO:0007669"/>
    <property type="project" value="InterPro"/>
</dbReference>
<protein>
    <submittedName>
        <fullName evidence="4">Uncharacterized protein LOC105889457</fullName>
    </submittedName>
</protein>
<dbReference type="GO" id="GO:0016020">
    <property type="term" value="C:membrane"/>
    <property type="evidence" value="ECO:0007669"/>
    <property type="project" value="TreeGrafter"/>
</dbReference>
<feature type="compositionally biased region" description="Basic and acidic residues" evidence="2">
    <location>
        <begin position="1355"/>
        <end position="1378"/>
    </location>
</feature>
<feature type="compositionally biased region" description="Basic and acidic residues" evidence="2">
    <location>
        <begin position="1551"/>
        <end position="1595"/>
    </location>
</feature>
<feature type="compositionally biased region" description="Basic and acidic residues" evidence="2">
    <location>
        <begin position="1385"/>
        <end position="1401"/>
    </location>
</feature>
<proteinExistence type="inferred from homology"/>
<feature type="compositionally biased region" description="Basic and acidic residues" evidence="2">
    <location>
        <begin position="1698"/>
        <end position="1746"/>
    </location>
</feature>
<dbReference type="PANTHER" id="PTHR14096">
    <property type="entry name" value="APOLIPOPROTEIN L"/>
    <property type="match status" value="1"/>
</dbReference>
<feature type="compositionally biased region" description="Basic and acidic residues" evidence="2">
    <location>
        <begin position="830"/>
        <end position="846"/>
    </location>
</feature>
<feature type="compositionally biased region" description="Basic and acidic residues" evidence="2">
    <location>
        <begin position="1604"/>
        <end position="1673"/>
    </location>
</feature>
<dbReference type="Proteomes" id="UP000515152">
    <property type="component" value="Chromosome 22"/>
</dbReference>
<evidence type="ECO:0000313" key="4">
    <source>
        <dbReference type="RefSeq" id="XP_031416217.1"/>
    </source>
</evidence>
<feature type="compositionally biased region" description="Polar residues" evidence="2">
    <location>
        <begin position="186"/>
        <end position="198"/>
    </location>
</feature>
<feature type="compositionally biased region" description="Basic and acidic residues" evidence="2">
    <location>
        <begin position="205"/>
        <end position="223"/>
    </location>
</feature>
<gene>
    <name evidence="4" type="primary">LOC105889457</name>
</gene>
<feature type="compositionally biased region" description="Basic and acidic residues" evidence="2">
    <location>
        <begin position="862"/>
        <end position="872"/>
    </location>
</feature>
<dbReference type="Pfam" id="PF05461">
    <property type="entry name" value="ApoL"/>
    <property type="match status" value="1"/>
</dbReference>
<feature type="compositionally biased region" description="Polar residues" evidence="2">
    <location>
        <begin position="89"/>
        <end position="106"/>
    </location>
</feature>
<feature type="compositionally biased region" description="Basic and acidic residues" evidence="2">
    <location>
        <begin position="607"/>
        <end position="616"/>
    </location>
</feature>
<dbReference type="KEGG" id="char:105889457"/>
<feature type="compositionally biased region" description="Low complexity" evidence="2">
    <location>
        <begin position="291"/>
        <end position="300"/>
    </location>
</feature>
<feature type="compositionally biased region" description="Basic and acidic residues" evidence="2">
    <location>
        <begin position="1411"/>
        <end position="1512"/>
    </location>
</feature>
<dbReference type="GO" id="GO:0008289">
    <property type="term" value="F:lipid binding"/>
    <property type="evidence" value="ECO:0007669"/>
    <property type="project" value="InterPro"/>
</dbReference>
<feature type="compositionally biased region" description="Basic and acidic residues" evidence="2">
    <location>
        <begin position="387"/>
        <end position="400"/>
    </location>
</feature>
<feature type="compositionally biased region" description="Basic and acidic residues" evidence="2">
    <location>
        <begin position="1519"/>
        <end position="1530"/>
    </location>
</feature>
<feature type="compositionally biased region" description="Basic and acidic residues" evidence="2">
    <location>
        <begin position="159"/>
        <end position="175"/>
    </location>
</feature>
<dbReference type="PANTHER" id="PTHR14096:SF34">
    <property type="entry name" value="APOLIPOPROTEIN L3-LIKE-RELATED"/>
    <property type="match status" value="1"/>
</dbReference>
<evidence type="ECO:0000256" key="1">
    <source>
        <dbReference type="ARBA" id="ARBA00010090"/>
    </source>
</evidence>
<feature type="compositionally biased region" description="Polar residues" evidence="2">
    <location>
        <begin position="791"/>
        <end position="820"/>
    </location>
</feature>
<organism evidence="3 4">
    <name type="scientific">Clupea harengus</name>
    <name type="common">Atlantic herring</name>
    <dbReference type="NCBI Taxonomy" id="7950"/>
    <lineage>
        <taxon>Eukaryota</taxon>
        <taxon>Metazoa</taxon>
        <taxon>Chordata</taxon>
        <taxon>Craniata</taxon>
        <taxon>Vertebrata</taxon>
        <taxon>Euteleostomi</taxon>
        <taxon>Actinopterygii</taxon>
        <taxon>Neopterygii</taxon>
        <taxon>Teleostei</taxon>
        <taxon>Clupei</taxon>
        <taxon>Clupeiformes</taxon>
        <taxon>Clupeoidei</taxon>
        <taxon>Clupeidae</taxon>
        <taxon>Clupea</taxon>
    </lineage>
</organism>